<dbReference type="OrthoDB" id="6513042at2759"/>
<dbReference type="Gene3D" id="3.40.50.300">
    <property type="entry name" value="P-loop containing nucleotide triphosphate hydrolases"/>
    <property type="match status" value="2"/>
</dbReference>
<feature type="domain" description="DNA2/NAM7 helicase helicase" evidence="1">
    <location>
        <begin position="206"/>
        <end position="310"/>
    </location>
</feature>
<evidence type="ECO:0000313" key="4">
    <source>
        <dbReference type="EMBL" id="CAF3670720.1"/>
    </source>
</evidence>
<organism evidence="3 5">
    <name type="scientific">Didymodactylos carnosus</name>
    <dbReference type="NCBI Taxonomy" id="1234261"/>
    <lineage>
        <taxon>Eukaryota</taxon>
        <taxon>Metazoa</taxon>
        <taxon>Spiralia</taxon>
        <taxon>Gnathifera</taxon>
        <taxon>Rotifera</taxon>
        <taxon>Eurotatoria</taxon>
        <taxon>Bdelloidea</taxon>
        <taxon>Philodinida</taxon>
        <taxon>Philodinidae</taxon>
        <taxon>Didymodactylos</taxon>
    </lineage>
</organism>
<dbReference type="SUPFAM" id="SSF52540">
    <property type="entry name" value="P-loop containing nucleoside triphosphate hydrolases"/>
    <property type="match status" value="1"/>
</dbReference>
<dbReference type="InterPro" id="IPR045055">
    <property type="entry name" value="DNA2/NAM7-like"/>
</dbReference>
<dbReference type="Pfam" id="PF13086">
    <property type="entry name" value="AAA_11"/>
    <property type="match status" value="2"/>
</dbReference>
<dbReference type="EMBL" id="CAJOBC010001307">
    <property type="protein sequence ID" value="CAF3670720.1"/>
    <property type="molecule type" value="Genomic_DNA"/>
</dbReference>
<feature type="domain" description="DNA2/NAM7 helicase helicase" evidence="1">
    <location>
        <begin position="328"/>
        <end position="391"/>
    </location>
</feature>
<proteinExistence type="predicted"/>
<dbReference type="PANTHER" id="PTHR10887:SF495">
    <property type="entry name" value="HELICASE SENATAXIN ISOFORM X1-RELATED"/>
    <property type="match status" value="1"/>
</dbReference>
<dbReference type="AlphaFoldDB" id="A0A813YJ92"/>
<dbReference type="Pfam" id="PF13087">
    <property type="entry name" value="AAA_12"/>
    <property type="match status" value="1"/>
</dbReference>
<dbReference type="InterPro" id="IPR041679">
    <property type="entry name" value="DNA2/NAM7-like_C"/>
</dbReference>
<dbReference type="PANTHER" id="PTHR10887">
    <property type="entry name" value="DNA2/NAM7 HELICASE FAMILY"/>
    <property type="match status" value="1"/>
</dbReference>
<accession>A0A813YJ92</accession>
<evidence type="ECO:0000313" key="3">
    <source>
        <dbReference type="EMBL" id="CAF0885357.1"/>
    </source>
</evidence>
<dbReference type="InterPro" id="IPR041677">
    <property type="entry name" value="DNA2/NAM7_AAA_11"/>
</dbReference>
<feature type="domain" description="DNA2/NAM7 helicase-like C-terminal" evidence="2">
    <location>
        <begin position="398"/>
        <end position="564"/>
    </location>
</feature>
<gene>
    <name evidence="3" type="ORF">GPM918_LOCUS7832</name>
    <name evidence="4" type="ORF">SRO942_LOCUS7832</name>
</gene>
<dbReference type="Proteomes" id="UP000681722">
    <property type="component" value="Unassembled WGS sequence"/>
</dbReference>
<comment type="caution">
    <text evidence="3">The sequence shown here is derived from an EMBL/GenBank/DDBJ whole genome shotgun (WGS) entry which is preliminary data.</text>
</comment>
<dbReference type="Proteomes" id="UP000663829">
    <property type="component" value="Unassembled WGS sequence"/>
</dbReference>
<evidence type="ECO:0000313" key="5">
    <source>
        <dbReference type="Proteomes" id="UP000663829"/>
    </source>
</evidence>
<keyword evidence="5" id="KW-1185">Reference proteome</keyword>
<evidence type="ECO:0000259" key="1">
    <source>
        <dbReference type="Pfam" id="PF13086"/>
    </source>
</evidence>
<dbReference type="InterPro" id="IPR047187">
    <property type="entry name" value="SF1_C_Upf1"/>
</dbReference>
<name>A0A813YJ92_9BILA</name>
<evidence type="ECO:0000259" key="2">
    <source>
        <dbReference type="Pfam" id="PF13087"/>
    </source>
</evidence>
<dbReference type="GO" id="GO:0004386">
    <property type="term" value="F:helicase activity"/>
    <property type="evidence" value="ECO:0007669"/>
    <property type="project" value="InterPro"/>
</dbReference>
<dbReference type="EMBL" id="CAJNOQ010001307">
    <property type="protein sequence ID" value="CAF0885357.1"/>
    <property type="molecule type" value="Genomic_DNA"/>
</dbReference>
<dbReference type="InterPro" id="IPR027417">
    <property type="entry name" value="P-loop_NTPase"/>
</dbReference>
<dbReference type="CDD" id="cd18808">
    <property type="entry name" value="SF1_C_Upf1"/>
    <property type="match status" value="1"/>
</dbReference>
<reference evidence="3" key="1">
    <citation type="submission" date="2021-02" db="EMBL/GenBank/DDBJ databases">
        <authorList>
            <person name="Nowell W R."/>
        </authorList>
    </citation>
    <scope>NUCLEOTIDE SEQUENCE</scope>
</reference>
<sequence>MHEATTILTDRGVKFDVKKAFDKYQNVFIPLYYHELWNEFVIAHTEASHLQKNVKVECVRNSSNSRIFFGEILTDYADNYNPQDRLFSPYDVILMKINNDHYFGVVVYARRTHVNQENNKCRTIQVHTHIGIYLSEQCSVQYHKRRTLDPDVEISRLTSLTSSKRCLTAINNLPFYHQECLLAPSLIDPYFQQPERSYHNVTAKYFNERQLKAIQMAVDIHDDLIERIHLIHGPPGTGKSKTIAGIVDNLFDKLHGNKKILLCAPSNNACDELLKKILEHCGDKLNQKHIVRVGCRPPESKELWDYFLDYRVISELVVKLKTEPAFNRSTIEKKIQYKLLKSTKIIISTLNYSASSRLRLLYDDPTGVSFLIVDEASQASEAIATVVLSEASKSYNLSQSLYFRLNKIFERQPNPPVIMLNTQYRMNPEIVSYPNKEFYGGELDNAKSVFSQSSDQFKPLFYYNIETAAHSHDYASSAYNQVEAEVVAKFCHRLIWLWGSMNLDDEDTTLLIEQRIGVITPYKGQMHVLEQEFQKWDMSHVEIGSVDSFQGKEKDFILISCVRS</sequence>
<protein>
    <submittedName>
        <fullName evidence="3">Uncharacterized protein</fullName>
    </submittedName>
</protein>